<sequence>MERNPADSLVAARNGLRLAFKAGRWEDVLRFWEAVQDAGQARLRAQFEREDKIATLGQTRGLSALAAWAAGQQGDLPRAVEILESGRAQLLREAQERQRRDLHALAGGEYDALYQAYRAAARQVDDLYALPYARRPADWGQQLAAAQGTLQQATDALRDQAPGFKYFLRPLPFEAIREQAADAPLVYLAATDRGGFALVVPPQTAEAWHIPLPQLTDKSLRERVQGPDDDPAWGGYLGAYLRWRNDPGDETARAAWFTAPEETLDWLGKAVMRPLVTALQEKGLPQGALVRLAPGGWLGLLPLHAGRWTMDGGRETVDGEAPSTVHGQPSTFALDHYTFTYAPSAQALYHTREDASRPADSLLAVRYPDPNFQLADQAVAAALDVFPPERTIPLLMEKATLGAVRQAFAQHAVLFFFTHGFADFNQPLNSGLLTADEQRFTLDEILSLRSQRARLAVLSACETGVPSDVRNVDEVVSLPSGMMQAGIPGVVGSLWSVAESSTAILMSIFFEEWRTHGLTPP</sequence>
<dbReference type="RefSeq" id="WP_012615990.1">
    <property type="nucleotide sequence ID" value="NC_011831.1"/>
</dbReference>
<dbReference type="EMBL" id="CP001337">
    <property type="protein sequence ID" value="ACL23624.1"/>
    <property type="molecule type" value="Genomic_DNA"/>
</dbReference>
<dbReference type="OrthoDB" id="138165at2"/>
<evidence type="ECO:0000313" key="2">
    <source>
        <dbReference type="EMBL" id="ACL23624.1"/>
    </source>
</evidence>
<feature type="domain" description="CHAT" evidence="1">
    <location>
        <begin position="262"/>
        <end position="515"/>
    </location>
</feature>
<gene>
    <name evidence="2" type="ordered locus">Cagg_0695</name>
</gene>
<accession>B8G4Z1</accession>
<dbReference type="KEGG" id="cag:Cagg_0695"/>
<protein>
    <recommendedName>
        <fullName evidence="1">CHAT domain-containing protein</fullName>
    </recommendedName>
</protein>
<reference evidence="2" key="1">
    <citation type="submission" date="2008-12" db="EMBL/GenBank/DDBJ databases">
        <title>Complete sequence of Chloroflexus aggregans DSM 9485.</title>
        <authorList>
            <consortium name="US DOE Joint Genome Institute"/>
            <person name="Lucas S."/>
            <person name="Copeland A."/>
            <person name="Lapidus A."/>
            <person name="Glavina del Rio T."/>
            <person name="Dalin E."/>
            <person name="Tice H."/>
            <person name="Pitluck S."/>
            <person name="Foster B."/>
            <person name="Larimer F."/>
            <person name="Land M."/>
            <person name="Hauser L."/>
            <person name="Kyrpides N."/>
            <person name="Mikhailova N."/>
            <person name="Bryant D."/>
            <person name="Richardson P."/>
        </authorList>
    </citation>
    <scope>NUCLEOTIDE SEQUENCE</scope>
    <source>
        <strain evidence="2">DSM 9485</strain>
    </source>
</reference>
<evidence type="ECO:0000259" key="1">
    <source>
        <dbReference type="Pfam" id="PF12770"/>
    </source>
</evidence>
<dbReference type="InterPro" id="IPR024983">
    <property type="entry name" value="CHAT_dom"/>
</dbReference>
<dbReference type="HOGENOM" id="CLU_482224_0_0_0"/>
<keyword evidence="3" id="KW-1185">Reference proteome</keyword>
<dbReference type="AlphaFoldDB" id="B8G4Z1"/>
<name>B8G4Z1_CHLAD</name>
<dbReference type="STRING" id="326427.Cagg_0695"/>
<proteinExistence type="predicted"/>
<dbReference type="eggNOG" id="COG4995">
    <property type="taxonomic scope" value="Bacteria"/>
</dbReference>
<organism evidence="2 3">
    <name type="scientific">Chloroflexus aggregans (strain MD-66 / DSM 9485)</name>
    <dbReference type="NCBI Taxonomy" id="326427"/>
    <lineage>
        <taxon>Bacteria</taxon>
        <taxon>Bacillati</taxon>
        <taxon>Chloroflexota</taxon>
        <taxon>Chloroflexia</taxon>
        <taxon>Chloroflexales</taxon>
        <taxon>Chloroflexineae</taxon>
        <taxon>Chloroflexaceae</taxon>
        <taxon>Chloroflexus</taxon>
    </lineage>
</organism>
<dbReference type="Pfam" id="PF12770">
    <property type="entry name" value="CHAT"/>
    <property type="match status" value="1"/>
</dbReference>
<dbReference type="Proteomes" id="UP000002508">
    <property type="component" value="Chromosome"/>
</dbReference>
<evidence type="ECO:0000313" key="3">
    <source>
        <dbReference type="Proteomes" id="UP000002508"/>
    </source>
</evidence>